<feature type="transmembrane region" description="Helical" evidence="8">
    <location>
        <begin position="183"/>
        <end position="208"/>
    </location>
</feature>
<dbReference type="Gene3D" id="1.20.1730.10">
    <property type="entry name" value="Sodium/glucose cotransporter"/>
    <property type="match status" value="1"/>
</dbReference>
<keyword evidence="6 8" id="KW-0472">Membrane</keyword>
<dbReference type="EMBL" id="AGYG01000009">
    <property type="protein sequence ID" value="ENZ41855.1"/>
    <property type="molecule type" value="Genomic_DNA"/>
</dbReference>
<dbReference type="PANTHER" id="PTHR48086:SF7">
    <property type="entry name" value="SODIUM-SOLUTE SYMPORTER-RELATED"/>
    <property type="match status" value="1"/>
</dbReference>
<evidence type="ECO:0000313" key="9">
    <source>
        <dbReference type="EMBL" id="ENZ41855.1"/>
    </source>
</evidence>
<feature type="transmembrane region" description="Helical" evidence="8">
    <location>
        <begin position="43"/>
        <end position="67"/>
    </location>
</feature>
<feature type="transmembrane region" description="Helical" evidence="8">
    <location>
        <begin position="428"/>
        <end position="450"/>
    </location>
</feature>
<name>N9ZPR1_9FIRM</name>
<protein>
    <recommendedName>
        <fullName evidence="11">Solute:sodium symporter (SSS) family transporter</fullName>
    </recommendedName>
</protein>
<gene>
    <name evidence="9" type="ORF">HMPREF1097_01231</name>
</gene>
<feature type="transmembrane region" description="Helical" evidence="8">
    <location>
        <begin position="352"/>
        <end position="381"/>
    </location>
</feature>
<evidence type="ECO:0000256" key="3">
    <source>
        <dbReference type="ARBA" id="ARBA00022448"/>
    </source>
</evidence>
<dbReference type="InterPro" id="IPR038377">
    <property type="entry name" value="Na/Glc_symporter_sf"/>
</dbReference>
<feature type="transmembrane region" description="Helical" evidence="8">
    <location>
        <begin position="401"/>
        <end position="422"/>
    </location>
</feature>
<dbReference type="InterPro" id="IPR001734">
    <property type="entry name" value="Na/solute_symporter"/>
</dbReference>
<dbReference type="Pfam" id="PF00474">
    <property type="entry name" value="SSF"/>
    <property type="match status" value="1"/>
</dbReference>
<accession>N9ZPR1</accession>
<evidence type="ECO:0008006" key="11">
    <source>
        <dbReference type="Google" id="ProtNLM"/>
    </source>
</evidence>
<evidence type="ECO:0000256" key="7">
    <source>
        <dbReference type="RuleBase" id="RU362091"/>
    </source>
</evidence>
<evidence type="ECO:0000256" key="1">
    <source>
        <dbReference type="ARBA" id="ARBA00004141"/>
    </source>
</evidence>
<dbReference type="AlphaFoldDB" id="N9ZPR1"/>
<comment type="subcellular location">
    <subcellularLocation>
        <location evidence="1">Membrane</location>
        <topology evidence="1">Multi-pass membrane protein</topology>
    </subcellularLocation>
</comment>
<feature type="transmembrane region" description="Helical" evidence="8">
    <location>
        <begin position="115"/>
        <end position="137"/>
    </location>
</feature>
<evidence type="ECO:0000313" key="10">
    <source>
        <dbReference type="Proteomes" id="UP000013041"/>
    </source>
</evidence>
<dbReference type="InterPro" id="IPR050277">
    <property type="entry name" value="Sodium:Solute_Symporter"/>
</dbReference>
<feature type="transmembrane region" description="Helical" evidence="8">
    <location>
        <begin position="482"/>
        <end position="500"/>
    </location>
</feature>
<dbReference type="RefSeq" id="WP_002571502.1">
    <property type="nucleotide sequence ID" value="NZ_KB851149.1"/>
</dbReference>
<feature type="transmembrane region" description="Helical" evidence="8">
    <location>
        <begin position="73"/>
        <end position="94"/>
    </location>
</feature>
<evidence type="ECO:0000256" key="6">
    <source>
        <dbReference type="ARBA" id="ARBA00023136"/>
    </source>
</evidence>
<dbReference type="GO" id="GO:0022857">
    <property type="term" value="F:transmembrane transporter activity"/>
    <property type="evidence" value="ECO:0007669"/>
    <property type="project" value="InterPro"/>
</dbReference>
<evidence type="ECO:0000256" key="5">
    <source>
        <dbReference type="ARBA" id="ARBA00022989"/>
    </source>
</evidence>
<sequence length="504" mass="51554">MTVWTVLGIALVMALIIGVGLLSGKKVQDAKDFVTGGGKAGPLMVCGAIMGSLVSSQATIGTAQLSFSYGLAAWWFTLGAGIGCLFLGLGYSRALRGSKCVTEVQIISRAYGPSAGVFSSVLCSIGIFISVLAQVVACAGMVKTLFPQVPTALATLISIATMCFYVVFGGAWGAGMGGIVKLVLLYIASVVGMVYVLVVSGGLSGIIAGLNQILSGTEVGMIQESANGLKNLADSGDIAARYGNLIARGAMKDIGSGVSLLLGVLSTQTYAQAIWSAKSDKKAKQGALLSACLIPPLGIAGICIGLFMRSHYILQAEVDAMLQAGMKVPNLPVLASTIQVFPAFVLNHMPALFAGIVLGTLFISTVGGGAGLSLGMATILVKDIGKRISTKLQDAGNELKITRVTLTGVLVIAAVVAAIVPGSTINDLGFMSMGLRGSVILVPMSCALWVRKKLNPNCVVAAIILAPIAVLAGNMRSIPIDSLYLGILVSAICCGAGAVFETKE</sequence>
<comment type="similarity">
    <text evidence="2 7">Belongs to the sodium:solute symporter (SSF) (TC 2.A.21) family.</text>
</comment>
<dbReference type="PROSITE" id="PS50283">
    <property type="entry name" value="NA_SOLUT_SYMP_3"/>
    <property type="match status" value="1"/>
</dbReference>
<dbReference type="PATRIC" id="fig|997897.5.peg.1312"/>
<reference evidence="9 10" key="1">
    <citation type="submission" date="2013-01" db="EMBL/GenBank/DDBJ databases">
        <title>The Genome Sequence of Clostridium bolteae 90B8.</title>
        <authorList>
            <consortium name="The Broad Institute Genome Sequencing Platform"/>
            <person name="Earl A."/>
            <person name="Ward D."/>
            <person name="Feldgarden M."/>
            <person name="Gevers D."/>
            <person name="Courvalin P."/>
            <person name="Lambert T."/>
            <person name="Walker B."/>
            <person name="Young S.K."/>
            <person name="Zeng Q."/>
            <person name="Gargeya S."/>
            <person name="Fitzgerald M."/>
            <person name="Haas B."/>
            <person name="Abouelleil A."/>
            <person name="Alvarado L."/>
            <person name="Arachchi H.M."/>
            <person name="Berlin A.M."/>
            <person name="Chapman S.B."/>
            <person name="Dewar J."/>
            <person name="Goldberg J."/>
            <person name="Griggs A."/>
            <person name="Gujja S."/>
            <person name="Hansen M."/>
            <person name="Howarth C."/>
            <person name="Imamovic A."/>
            <person name="Larimer J."/>
            <person name="McCowan C."/>
            <person name="Murphy C."/>
            <person name="Neiman D."/>
            <person name="Pearson M."/>
            <person name="Priest M."/>
            <person name="Roberts A."/>
            <person name="Saif S."/>
            <person name="Shea T."/>
            <person name="Sisk P."/>
            <person name="Sykes S."/>
            <person name="Wortman J."/>
            <person name="Nusbaum C."/>
            <person name="Birren B."/>
        </authorList>
    </citation>
    <scope>NUCLEOTIDE SEQUENCE [LARGE SCALE GENOMIC DNA]</scope>
    <source>
        <strain evidence="9 10">90B8</strain>
    </source>
</reference>
<organism evidence="9 10">
    <name type="scientific">Enterocloster bolteae 90B8</name>
    <dbReference type="NCBI Taxonomy" id="997897"/>
    <lineage>
        <taxon>Bacteria</taxon>
        <taxon>Bacillati</taxon>
        <taxon>Bacillota</taxon>
        <taxon>Clostridia</taxon>
        <taxon>Lachnospirales</taxon>
        <taxon>Lachnospiraceae</taxon>
        <taxon>Enterocloster</taxon>
    </lineage>
</organism>
<evidence type="ECO:0000256" key="2">
    <source>
        <dbReference type="ARBA" id="ARBA00006434"/>
    </source>
</evidence>
<feature type="transmembrane region" description="Helical" evidence="8">
    <location>
        <begin position="6"/>
        <end position="22"/>
    </location>
</feature>
<dbReference type="PANTHER" id="PTHR48086">
    <property type="entry name" value="SODIUM/PROLINE SYMPORTER-RELATED"/>
    <property type="match status" value="1"/>
</dbReference>
<keyword evidence="3" id="KW-0813">Transport</keyword>
<comment type="caution">
    <text evidence="9">The sequence shown here is derived from an EMBL/GenBank/DDBJ whole genome shotgun (WGS) entry which is preliminary data.</text>
</comment>
<keyword evidence="5 8" id="KW-1133">Transmembrane helix</keyword>
<feature type="transmembrane region" description="Helical" evidence="8">
    <location>
        <begin position="287"/>
        <end position="307"/>
    </location>
</feature>
<proteinExistence type="inferred from homology"/>
<evidence type="ECO:0000256" key="4">
    <source>
        <dbReference type="ARBA" id="ARBA00022692"/>
    </source>
</evidence>
<dbReference type="GO" id="GO:0005886">
    <property type="term" value="C:plasma membrane"/>
    <property type="evidence" value="ECO:0007669"/>
    <property type="project" value="TreeGrafter"/>
</dbReference>
<dbReference type="Proteomes" id="UP000013041">
    <property type="component" value="Unassembled WGS sequence"/>
</dbReference>
<keyword evidence="4 8" id="KW-0812">Transmembrane</keyword>
<dbReference type="HOGENOM" id="CLU_018808_15_3_9"/>
<feature type="transmembrane region" description="Helical" evidence="8">
    <location>
        <begin position="149"/>
        <end position="171"/>
    </location>
</feature>
<feature type="transmembrane region" description="Helical" evidence="8">
    <location>
        <begin position="457"/>
        <end position="476"/>
    </location>
</feature>
<evidence type="ECO:0000256" key="8">
    <source>
        <dbReference type="SAM" id="Phobius"/>
    </source>
</evidence>